<accession>A0A9P6WI78</accession>
<dbReference type="OrthoDB" id="4489171at2759"/>
<gene>
    <name evidence="2" type="ORF">C6P40_002092</name>
</gene>
<protein>
    <submittedName>
        <fullName evidence="2">Uncharacterized protein</fullName>
    </submittedName>
</protein>
<dbReference type="PANTHER" id="PTHR39597:SF1">
    <property type="entry name" value="UBA DOMAIN-CONTAINING PROTEIN RUP1"/>
    <property type="match status" value="1"/>
</dbReference>
<proteinExistence type="predicted"/>
<name>A0A9P6WI78_9ASCO</name>
<sequence length="615" mass="70981">MDLNSFTNVPHLAHSTKAPPPVPPPRHSKLLKTEPSMEPPAYISLNDDYQDIGDSNDTDNQPLTGIDIDEDIRKALSTHVPYNSMTDTNDDISIDRYDISNREDFYIDPFKWTRDTKEPGVLLPLRANLFESYSSPFLMILSQIPQFSNLILKHQYLTFSYKQNWWNREKCSNNPLIVQEVQRLVAFLNGDSNRAFSSIYNLNVCSSRLVEEEIESVSDFYNFFIDTIIYFLTKTNGSFKAPLESMFKLVGAYEMDEQERQDNMYNIPLSSDDACQDLYQTIHNKFFQSDDPSERIFLLQIPDILPIIFDAGSSNIDGGFKIEEKFYPQIYSYEHKDILMKIEDELKILRSKHTLMNQKILQLRAFNGKSVQRLLVDSSRHLREESENIGKEESSETNDLEIDVRSKNDVEYSNNLISEKDKYLAASQSIGMLSANIADILKRANEEIRSINDKASLLQARKFNIDQLLDSETKSKFEPWILTGVILNAVQFYYREKKSTNWRGIKISEETCKSYTTSELSFADIKNIVSRFTEYDFSEGMILIYVKESAFYDGNFDPLNRTLQDFINKDNVKLKERCDIVMNNEYNLSESSGSDFISSGSSIVEVAKTNENEEI</sequence>
<evidence type="ECO:0000313" key="2">
    <source>
        <dbReference type="EMBL" id="KAG0687621.1"/>
    </source>
</evidence>
<organism evidence="2 3">
    <name type="scientific">Pichia californica</name>
    <dbReference type="NCBI Taxonomy" id="460514"/>
    <lineage>
        <taxon>Eukaryota</taxon>
        <taxon>Fungi</taxon>
        <taxon>Dikarya</taxon>
        <taxon>Ascomycota</taxon>
        <taxon>Saccharomycotina</taxon>
        <taxon>Pichiomycetes</taxon>
        <taxon>Pichiales</taxon>
        <taxon>Pichiaceae</taxon>
        <taxon>Pichia</taxon>
    </lineage>
</organism>
<feature type="compositionally biased region" description="Acidic residues" evidence="1">
    <location>
        <begin position="48"/>
        <end position="57"/>
    </location>
</feature>
<reference evidence="2" key="1">
    <citation type="submission" date="2020-11" db="EMBL/GenBank/DDBJ databases">
        <title>Kefir isolates.</title>
        <authorList>
            <person name="Marcisauskas S."/>
            <person name="Kim Y."/>
            <person name="Blasche S."/>
        </authorList>
    </citation>
    <scope>NUCLEOTIDE SEQUENCE</scope>
    <source>
        <strain evidence="2">Olga-1</strain>
    </source>
</reference>
<comment type="caution">
    <text evidence="2">The sequence shown here is derived from an EMBL/GenBank/DDBJ whole genome shotgun (WGS) entry which is preliminary data.</text>
</comment>
<dbReference type="GO" id="GO:0005829">
    <property type="term" value="C:cytosol"/>
    <property type="evidence" value="ECO:0007669"/>
    <property type="project" value="TreeGrafter"/>
</dbReference>
<evidence type="ECO:0000313" key="3">
    <source>
        <dbReference type="Proteomes" id="UP000697127"/>
    </source>
</evidence>
<keyword evidence="3" id="KW-1185">Reference proteome</keyword>
<dbReference type="InterPro" id="IPR055335">
    <property type="entry name" value="Ucp6/RUP1"/>
</dbReference>
<dbReference type="GO" id="GO:0016579">
    <property type="term" value="P:protein deubiquitination"/>
    <property type="evidence" value="ECO:0007669"/>
    <property type="project" value="TreeGrafter"/>
</dbReference>
<dbReference type="Proteomes" id="UP000697127">
    <property type="component" value="Unassembled WGS sequence"/>
</dbReference>
<dbReference type="EMBL" id="PUHW01000236">
    <property type="protein sequence ID" value="KAG0687621.1"/>
    <property type="molecule type" value="Genomic_DNA"/>
</dbReference>
<evidence type="ECO:0000256" key="1">
    <source>
        <dbReference type="SAM" id="MobiDB-lite"/>
    </source>
</evidence>
<feature type="region of interest" description="Disordered" evidence="1">
    <location>
        <begin position="1"/>
        <end position="61"/>
    </location>
</feature>
<dbReference type="GO" id="GO:0005634">
    <property type="term" value="C:nucleus"/>
    <property type="evidence" value="ECO:0007669"/>
    <property type="project" value="TreeGrafter"/>
</dbReference>
<dbReference type="AlphaFoldDB" id="A0A9P6WI78"/>
<dbReference type="PANTHER" id="PTHR39597">
    <property type="entry name" value="UBA DOMAIN-CONTAINING PROTEIN RUP1"/>
    <property type="match status" value="1"/>
</dbReference>